<feature type="domain" description="Putative amidase" evidence="1">
    <location>
        <begin position="55"/>
        <end position="123"/>
    </location>
</feature>
<dbReference type="AlphaFoldDB" id="A0A7X3FJ83"/>
<reference evidence="2 3" key="1">
    <citation type="journal article" date="2019" name="Microorganisms">
        <title>Paenibacillus lutrae sp. nov., A Chitinolytic Species Isolated from A River Otter in Castril Natural Park, Granada, Spain.</title>
        <authorList>
            <person name="Rodriguez M."/>
            <person name="Reina J.C."/>
            <person name="Bejar V."/>
            <person name="Llamas I."/>
        </authorList>
    </citation>
    <scope>NUCLEOTIDE SEQUENCE [LARGE SCALE GENOMIC DNA]</scope>
    <source>
        <strain evidence="2 3">N10</strain>
    </source>
</reference>
<evidence type="ECO:0000259" key="1">
    <source>
        <dbReference type="Pfam" id="PF12671"/>
    </source>
</evidence>
<dbReference type="Pfam" id="PF12671">
    <property type="entry name" value="Amidase_6"/>
    <property type="match status" value="1"/>
</dbReference>
<accession>A0A7X3FJ83</accession>
<gene>
    <name evidence="2" type="ORF">EDM21_13805</name>
</gene>
<organism evidence="2 3">
    <name type="scientific">Paenibacillus lutrae</name>
    <dbReference type="NCBI Taxonomy" id="2078573"/>
    <lineage>
        <taxon>Bacteria</taxon>
        <taxon>Bacillati</taxon>
        <taxon>Bacillota</taxon>
        <taxon>Bacilli</taxon>
        <taxon>Bacillales</taxon>
        <taxon>Paenibacillaceae</taxon>
        <taxon>Paenibacillus</taxon>
    </lineage>
</organism>
<comment type="caution">
    <text evidence="2">The sequence shown here is derived from an EMBL/GenBank/DDBJ whole genome shotgun (WGS) entry which is preliminary data.</text>
</comment>
<dbReference type="InterPro" id="IPR024301">
    <property type="entry name" value="Amidase_6"/>
</dbReference>
<protein>
    <recommendedName>
        <fullName evidence="1">Putative amidase domain-containing protein</fullName>
    </recommendedName>
</protein>
<dbReference type="EMBL" id="RHLK01000007">
    <property type="protein sequence ID" value="MVP00582.1"/>
    <property type="molecule type" value="Genomic_DNA"/>
</dbReference>
<evidence type="ECO:0000313" key="2">
    <source>
        <dbReference type="EMBL" id="MVP00582.1"/>
    </source>
</evidence>
<name>A0A7X3FJ83_9BACL</name>
<dbReference type="Proteomes" id="UP000490800">
    <property type="component" value="Unassembled WGS sequence"/>
</dbReference>
<proteinExistence type="predicted"/>
<evidence type="ECO:0000313" key="3">
    <source>
        <dbReference type="Proteomes" id="UP000490800"/>
    </source>
</evidence>
<sequence length="145" mass="15706">MYGSVFPNLGGRFFDLSDAGQQHRPGSPVSVLYASSTFAAGTIVLTNSDININSSYNRTGAVDFVKKYAAKPGYTMSPYTTYGSNENGGDCTNFASQVLRIGGVLHSWSKGIQPPYNRLVLLWPGCAKDNHITKQSTNFILGRSQ</sequence>
<keyword evidence="3" id="KW-1185">Reference proteome</keyword>